<dbReference type="Proteomes" id="UP000030023">
    <property type="component" value="Unassembled WGS sequence"/>
</dbReference>
<dbReference type="CDD" id="cd02869">
    <property type="entry name" value="PseudoU_synth_RluA_like"/>
    <property type="match status" value="1"/>
</dbReference>
<reference evidence="5 6" key="1">
    <citation type="journal article" date="2014" name="Antonie Van Leeuwenhoek">
        <title>Oenococcus alcoholitolerans sp. nov., a lactic acid bacteria isolated from cachaca and ethanol fermentation processes.</title>
        <authorList>
            <person name="Badotti F."/>
            <person name="Moreira A.P."/>
            <person name="Tonon L.A."/>
            <person name="de Lucena B.T."/>
            <person name="Gomes Fde C."/>
            <person name="Kruger R."/>
            <person name="Thompson C.C."/>
            <person name="de Morais M.A.Jr."/>
            <person name="Rosa C.A."/>
            <person name="Thompson F.L."/>
        </authorList>
    </citation>
    <scope>NUCLEOTIDE SEQUENCE [LARGE SCALE GENOMIC DNA]</scope>
    <source>
        <strain evidence="5 6">UFRJ-M7.2.18</strain>
    </source>
</reference>
<dbReference type="NCBIfam" id="TIGR00005">
    <property type="entry name" value="rluA_subfam"/>
    <property type="match status" value="1"/>
</dbReference>
<organism evidence="5 6">
    <name type="scientific">Oenococcus alcoholitolerans</name>
    <dbReference type="NCBI Taxonomy" id="931074"/>
    <lineage>
        <taxon>Bacteria</taxon>
        <taxon>Bacillati</taxon>
        <taxon>Bacillota</taxon>
        <taxon>Bacilli</taxon>
        <taxon>Lactobacillales</taxon>
        <taxon>Lactobacillaceae</taxon>
        <taxon>Oenococcus</taxon>
    </lineage>
</organism>
<dbReference type="InterPro" id="IPR050188">
    <property type="entry name" value="RluA_PseudoU_synthase"/>
</dbReference>
<dbReference type="EC" id="5.4.99.-" evidence="3"/>
<dbReference type="PANTHER" id="PTHR21600">
    <property type="entry name" value="MITOCHONDRIAL RNA PSEUDOURIDINE SYNTHASE"/>
    <property type="match status" value="1"/>
</dbReference>
<keyword evidence="3" id="KW-0413">Isomerase</keyword>
<evidence type="ECO:0000256" key="3">
    <source>
        <dbReference type="RuleBase" id="RU362028"/>
    </source>
</evidence>
<gene>
    <name evidence="5" type="ORF">Q757_01060</name>
</gene>
<evidence type="ECO:0000313" key="5">
    <source>
        <dbReference type="EMBL" id="KGO32427.1"/>
    </source>
</evidence>
<comment type="function">
    <text evidence="3">Responsible for synthesis of pseudouridine from uracil.</text>
</comment>
<comment type="catalytic activity">
    <reaction evidence="1 3">
        <text>a uridine in RNA = a pseudouridine in RNA</text>
        <dbReference type="Rhea" id="RHEA:48348"/>
        <dbReference type="Rhea" id="RHEA-COMP:12068"/>
        <dbReference type="Rhea" id="RHEA-COMP:12069"/>
        <dbReference type="ChEBI" id="CHEBI:65314"/>
        <dbReference type="ChEBI" id="CHEBI:65315"/>
    </reaction>
</comment>
<evidence type="ECO:0000259" key="4">
    <source>
        <dbReference type="Pfam" id="PF00849"/>
    </source>
</evidence>
<dbReference type="InterPro" id="IPR006225">
    <property type="entry name" value="PsdUridine_synth_RluC/D"/>
</dbReference>
<evidence type="ECO:0000256" key="1">
    <source>
        <dbReference type="ARBA" id="ARBA00000073"/>
    </source>
</evidence>
<feature type="domain" description="Pseudouridine synthase RsuA/RluA-like" evidence="4">
    <location>
        <begin position="92"/>
        <end position="247"/>
    </location>
</feature>
<dbReference type="EMBL" id="AXCV01000021">
    <property type="protein sequence ID" value="KGO32427.1"/>
    <property type="molecule type" value="Genomic_DNA"/>
</dbReference>
<comment type="caution">
    <text evidence="5">The sequence shown here is derived from an EMBL/GenBank/DDBJ whole genome shotgun (WGS) entry which is preliminary data.</text>
</comment>
<dbReference type="PANTHER" id="PTHR21600:SF87">
    <property type="entry name" value="RNA PSEUDOURIDYLATE SYNTHASE DOMAIN-CONTAINING PROTEIN 1"/>
    <property type="match status" value="1"/>
</dbReference>
<sequence length="302" mass="34492">MKFYQYKIKISDDLIGKSLKIILKKWLIPRYLRGLLRIDHRLTLNGEYVSVDQKAKKGDILSFYLYPEDFSGQQNYCPVSDHRLKIIYENEDFLVADKPAGMKMHPHSPEENDTLLNYIQAQMANKRSRGLTAKAFMVHRLDRQTSGAVIVAKNPLACSILNRFFAKKIISKIYLAWVSGSFSTNSGRISLPIKKDPLNPYRRIISKDDGLPAETDWTKIHTVYQNTLLRISLKNGRTHQIRVHLASIGHPLIGDDLYGGIDYPRLLLHSAAISFPALFSGCQRRISIAAQLPSDFPRQLRL</sequence>
<dbReference type="InterPro" id="IPR006224">
    <property type="entry name" value="PsdUridine_synth_RluA-like_CS"/>
</dbReference>
<evidence type="ECO:0000256" key="2">
    <source>
        <dbReference type="ARBA" id="ARBA00010876"/>
    </source>
</evidence>
<keyword evidence="6" id="KW-1185">Reference proteome</keyword>
<dbReference type="PROSITE" id="PS01129">
    <property type="entry name" value="PSI_RLU"/>
    <property type="match status" value="1"/>
</dbReference>
<dbReference type="InterPro" id="IPR006145">
    <property type="entry name" value="PsdUridine_synth_RsuA/RluA"/>
</dbReference>
<name>A0ABR4XSI0_9LACO</name>
<dbReference type="Gene3D" id="3.30.2350.10">
    <property type="entry name" value="Pseudouridine synthase"/>
    <property type="match status" value="1"/>
</dbReference>
<dbReference type="InterPro" id="IPR020103">
    <property type="entry name" value="PsdUridine_synth_cat_dom_sf"/>
</dbReference>
<comment type="similarity">
    <text evidence="2 3">Belongs to the pseudouridine synthase RluA family.</text>
</comment>
<proteinExistence type="inferred from homology"/>
<evidence type="ECO:0000313" key="6">
    <source>
        <dbReference type="Proteomes" id="UP000030023"/>
    </source>
</evidence>
<dbReference type="Pfam" id="PF00849">
    <property type="entry name" value="PseudoU_synth_2"/>
    <property type="match status" value="1"/>
</dbReference>
<accession>A0ABR4XSI0</accession>
<dbReference type="SUPFAM" id="SSF55120">
    <property type="entry name" value="Pseudouridine synthase"/>
    <property type="match status" value="1"/>
</dbReference>
<protein>
    <recommendedName>
        <fullName evidence="3">Pseudouridine synthase</fullName>
        <ecNumber evidence="3">5.4.99.-</ecNumber>
    </recommendedName>
</protein>